<comment type="function">
    <text evidence="1">Probable mitochondrial mRNA stabilization factor.</text>
</comment>
<dbReference type="EMBL" id="JAAQHG020000008">
    <property type="protein sequence ID" value="KAL1588122.1"/>
    <property type="molecule type" value="Genomic_DNA"/>
</dbReference>
<keyword evidence="11" id="KW-1185">Reference proteome</keyword>
<proteinExistence type="inferred from homology"/>
<dbReference type="PANTHER" id="PTHR28087:SF1">
    <property type="entry name" value="ATPASE SYNTHESIS PROTEIN 25, MITOCHONDRIAL"/>
    <property type="match status" value="1"/>
</dbReference>
<evidence type="ECO:0000256" key="6">
    <source>
        <dbReference type="ARBA" id="ARBA00023128"/>
    </source>
</evidence>
<evidence type="ECO:0000256" key="5">
    <source>
        <dbReference type="ARBA" id="ARBA00022946"/>
    </source>
</evidence>
<name>A0AB34KVT9_9PEZI</name>
<dbReference type="Proteomes" id="UP000803884">
    <property type="component" value="Unassembled WGS sequence"/>
</dbReference>
<dbReference type="PANTHER" id="PTHR28087">
    <property type="entry name" value="ATPASE SYNTHESIS PROTEIN 25, MITOCHONDRIAL"/>
    <property type="match status" value="1"/>
</dbReference>
<feature type="compositionally biased region" description="Basic and acidic residues" evidence="9">
    <location>
        <begin position="83"/>
        <end position="98"/>
    </location>
</feature>
<comment type="function">
    <text evidence="8">Mitochondrial mRNA stabilization factor.</text>
</comment>
<dbReference type="FunFam" id="3.30.460.10:FF:000044">
    <property type="entry name" value="ATPase synthesis protein 25, mitochondrial"/>
    <property type="match status" value="1"/>
</dbReference>
<feature type="region of interest" description="Disordered" evidence="9">
    <location>
        <begin position="83"/>
        <end position="109"/>
    </location>
</feature>
<dbReference type="AlphaFoldDB" id="A0AB34KVT9"/>
<keyword evidence="7 8" id="KW-0472">Membrane</keyword>
<gene>
    <name evidence="10" type="ORF">WHR41_03333</name>
</gene>
<evidence type="ECO:0000256" key="4">
    <source>
        <dbReference type="ARBA" id="ARBA00022792"/>
    </source>
</evidence>
<protein>
    <recommendedName>
        <fullName evidence="8">ATPase synthesis protein 25</fullName>
    </recommendedName>
</protein>
<evidence type="ECO:0000256" key="2">
    <source>
        <dbReference type="ARBA" id="ARBA00004443"/>
    </source>
</evidence>
<dbReference type="GO" id="GO:0048255">
    <property type="term" value="P:mRNA stabilization"/>
    <property type="evidence" value="ECO:0007669"/>
    <property type="project" value="TreeGrafter"/>
</dbReference>
<comment type="caution">
    <text evidence="10">The sequence shown here is derived from an EMBL/GenBank/DDBJ whole genome shotgun (WGS) entry which is preliminary data.</text>
</comment>
<dbReference type="InterPro" id="IPR043519">
    <property type="entry name" value="NT_sf"/>
</dbReference>
<keyword evidence="6 8" id="KW-0496">Mitochondrion</keyword>
<evidence type="ECO:0000256" key="1">
    <source>
        <dbReference type="ARBA" id="ARBA00003470"/>
    </source>
</evidence>
<feature type="region of interest" description="Disordered" evidence="9">
    <location>
        <begin position="333"/>
        <end position="368"/>
    </location>
</feature>
<reference evidence="10 11" key="1">
    <citation type="journal article" date="2020" name="Microbiol. Resour. Announc.">
        <title>Draft Genome Sequence of a Cladosporium Species Isolated from the Mesophotic Ascidian Didemnum maculosum.</title>
        <authorList>
            <person name="Gioti A."/>
            <person name="Siaperas R."/>
            <person name="Nikolaivits E."/>
            <person name="Le Goff G."/>
            <person name="Ouazzani J."/>
            <person name="Kotoulas G."/>
            <person name="Topakas E."/>
        </authorList>
    </citation>
    <scope>NUCLEOTIDE SEQUENCE [LARGE SCALE GENOMIC DNA]</scope>
    <source>
        <strain evidence="10 11">TM138-S3</strain>
    </source>
</reference>
<dbReference type="Gene3D" id="3.30.460.10">
    <property type="entry name" value="Beta Polymerase, domain 2"/>
    <property type="match status" value="1"/>
</dbReference>
<evidence type="ECO:0000256" key="7">
    <source>
        <dbReference type="ARBA" id="ARBA00023136"/>
    </source>
</evidence>
<dbReference type="GO" id="GO:0005743">
    <property type="term" value="C:mitochondrial inner membrane"/>
    <property type="evidence" value="ECO:0007669"/>
    <property type="project" value="UniProtKB-SubCell"/>
</dbReference>
<comment type="similarity">
    <text evidence="3 8">Belongs to the ATP25 family.</text>
</comment>
<dbReference type="InterPro" id="IPR040152">
    <property type="entry name" value="Atp25"/>
</dbReference>
<evidence type="ECO:0000313" key="11">
    <source>
        <dbReference type="Proteomes" id="UP000803884"/>
    </source>
</evidence>
<evidence type="ECO:0000256" key="9">
    <source>
        <dbReference type="SAM" id="MobiDB-lite"/>
    </source>
</evidence>
<dbReference type="GeneID" id="96004777"/>
<organism evidence="10 11">
    <name type="scientific">Cladosporium halotolerans</name>
    <dbReference type="NCBI Taxonomy" id="1052096"/>
    <lineage>
        <taxon>Eukaryota</taxon>
        <taxon>Fungi</taxon>
        <taxon>Dikarya</taxon>
        <taxon>Ascomycota</taxon>
        <taxon>Pezizomycotina</taxon>
        <taxon>Dothideomycetes</taxon>
        <taxon>Dothideomycetidae</taxon>
        <taxon>Cladosporiales</taxon>
        <taxon>Cladosporiaceae</taxon>
        <taxon>Cladosporium</taxon>
    </lineage>
</organism>
<dbReference type="RefSeq" id="XP_069231227.1">
    <property type="nucleotide sequence ID" value="XM_069371939.1"/>
</dbReference>
<accession>A0AB34KVT9</accession>
<keyword evidence="4 8" id="KW-0999">Mitochondrion inner membrane</keyword>
<evidence type="ECO:0000256" key="8">
    <source>
        <dbReference type="RuleBase" id="RU367062"/>
    </source>
</evidence>
<evidence type="ECO:0000256" key="3">
    <source>
        <dbReference type="ARBA" id="ARBA00010787"/>
    </source>
</evidence>
<evidence type="ECO:0000313" key="10">
    <source>
        <dbReference type="EMBL" id="KAL1588122.1"/>
    </source>
</evidence>
<feature type="compositionally biased region" description="Basic and acidic residues" evidence="9">
    <location>
        <begin position="336"/>
        <end position="347"/>
    </location>
</feature>
<dbReference type="GO" id="GO:0140053">
    <property type="term" value="P:mitochondrial gene expression"/>
    <property type="evidence" value="ECO:0007669"/>
    <property type="project" value="UniProtKB-UniRule"/>
</dbReference>
<comment type="subcellular location">
    <subcellularLocation>
        <location evidence="2 8">Mitochondrion inner membrane</location>
        <topology evidence="2 8">Peripheral membrane protein</topology>
        <orientation evidence="2 8">Matrix side</orientation>
    </subcellularLocation>
</comment>
<keyword evidence="5 8" id="KW-0809">Transit peptide</keyword>
<sequence>MALASAAMRGLACRNCQSTVLRTFITSLGGVSQPAIQRRTFSRPVRNLSQSRGAFRDSGEHALNSINDDFKKENDEISAAKAKELAQEKEQEQKHVEETLGEENTISDEALQVETPQPSTESHIPWYLQQQSQEQAEESPIAHRQRLPDLPEYAPEILQPLLQHVSVELGMDNLTLLDLRELDPPPALGSNLLMIIGTARSEKHLHVSADRLCRWLRTEYKMTPFADGLLGRNELKLKMRRKAKRARLMSAVGAQATGGGEVDDGIRTGWVCVNVGRVKDGELPEDRSKLQRVEGMVGFGAHTTGSNIVVQMLTEEKRGEVDLEKLWTGIMNRARKQQDKESEDERIAASPEEQALKDAEPETMTWRP</sequence>